<comment type="caution">
    <text evidence="1">The sequence shown here is derived from an EMBL/GenBank/DDBJ whole genome shotgun (WGS) entry which is preliminary data.</text>
</comment>
<keyword evidence="2" id="KW-1185">Reference proteome</keyword>
<dbReference type="AlphaFoldDB" id="A0A365H240"/>
<dbReference type="EMBL" id="QLYX01000010">
    <property type="protein sequence ID" value="RAY13171.1"/>
    <property type="molecule type" value="Genomic_DNA"/>
</dbReference>
<accession>A0A365H240</accession>
<evidence type="ECO:0000313" key="1">
    <source>
        <dbReference type="EMBL" id="RAY13171.1"/>
    </source>
</evidence>
<protein>
    <recommendedName>
        <fullName evidence="3">ESX-1 secretion-associated protein</fullName>
    </recommendedName>
</protein>
<organism evidence="1 2">
    <name type="scientific">Actinomadura craniellae</name>
    <dbReference type="NCBI Taxonomy" id="2231787"/>
    <lineage>
        <taxon>Bacteria</taxon>
        <taxon>Bacillati</taxon>
        <taxon>Actinomycetota</taxon>
        <taxon>Actinomycetes</taxon>
        <taxon>Streptosporangiales</taxon>
        <taxon>Thermomonosporaceae</taxon>
        <taxon>Actinomadura</taxon>
    </lineage>
</organism>
<evidence type="ECO:0008006" key="3">
    <source>
        <dbReference type="Google" id="ProtNLM"/>
    </source>
</evidence>
<proteinExistence type="predicted"/>
<gene>
    <name evidence="1" type="ORF">DPM19_22030</name>
</gene>
<evidence type="ECO:0000313" key="2">
    <source>
        <dbReference type="Proteomes" id="UP000251891"/>
    </source>
</evidence>
<dbReference type="Pfam" id="PF20117">
    <property type="entry name" value="DUF6507"/>
    <property type="match status" value="1"/>
</dbReference>
<dbReference type="Proteomes" id="UP000251891">
    <property type="component" value="Unassembled WGS sequence"/>
</dbReference>
<reference evidence="1 2" key="1">
    <citation type="submission" date="2018-06" db="EMBL/GenBank/DDBJ databases">
        <title>Actinomadura craniellae sp. nov. isolated from marine sponge Craniella sp.</title>
        <authorList>
            <person name="Li L."/>
            <person name="Xu Q.H."/>
            <person name="Lin H.W."/>
            <person name="Lu Y.H."/>
        </authorList>
    </citation>
    <scope>NUCLEOTIDE SEQUENCE [LARGE SCALE GENOMIC DNA]</scope>
    <source>
        <strain evidence="1 2">LHW63021</strain>
    </source>
</reference>
<sequence>MVAKLGGHVTGEGGLIKELESFGGHVEDAAVAAASMPIGTALKEFVEHYSPGLKAMVNKTGSVVTGAVKATMAYLEANREMAEEAQRNAINAPAPRIGR</sequence>
<name>A0A365H240_9ACTN</name>
<dbReference type="InterPro" id="IPR045436">
    <property type="entry name" value="DUF6507"/>
</dbReference>